<gene>
    <name evidence="3" type="ORF">DMT42_14755</name>
</gene>
<dbReference type="OrthoDB" id="3912727at2"/>
<feature type="compositionally biased region" description="Polar residues" evidence="1">
    <location>
        <begin position="509"/>
        <end position="519"/>
    </location>
</feature>
<dbReference type="Pfam" id="PF18431">
    <property type="entry name" value="RNAse_A_bac"/>
    <property type="match status" value="1"/>
</dbReference>
<protein>
    <recommendedName>
        <fullName evidence="2">Bacterial CdiA-CT RNAse A domain-containing protein</fullName>
    </recommendedName>
</protein>
<organism evidence="3 4">
    <name type="scientific">Streptomyces actuosus</name>
    <dbReference type="NCBI Taxonomy" id="1885"/>
    <lineage>
        <taxon>Bacteria</taxon>
        <taxon>Bacillati</taxon>
        <taxon>Actinomycetota</taxon>
        <taxon>Actinomycetes</taxon>
        <taxon>Kitasatosporales</taxon>
        <taxon>Streptomycetaceae</taxon>
        <taxon>Streptomyces</taxon>
    </lineage>
</organism>
<accession>A0A2U9P2P8</accession>
<dbReference type="EMBL" id="CP029788">
    <property type="protein sequence ID" value="AWT43455.1"/>
    <property type="molecule type" value="Genomic_DNA"/>
</dbReference>
<dbReference type="KEGG" id="sact:DMT42_14755"/>
<keyword evidence="4" id="KW-1185">Reference proteome</keyword>
<dbReference type="AlphaFoldDB" id="A0A2U9P2P8"/>
<feature type="region of interest" description="Disordered" evidence="1">
    <location>
        <begin position="504"/>
        <end position="526"/>
    </location>
</feature>
<evidence type="ECO:0000313" key="3">
    <source>
        <dbReference type="EMBL" id="AWT43455.1"/>
    </source>
</evidence>
<name>A0A2U9P2P8_STRAS</name>
<sequence length="561" mass="60788">MKPAPPGNAVGFDLQPQHVYYASYTLRNAHYDFMDRVESLVTTLALYPHAVGCGSGPEAFAKAYAEVADLFLRVWCRAAEGVGGAAVGLTITANHYAQADQATHPLVPAVVKKNPPDVLKNPNAGGPVADLAWGNAQGADSWGDKMIDEVAAALSWVGDHVLRPVLRDALRHGKVADITPGGDDIDLPKIAERWRIAATDAMKSAQSFDDALAYITNPAVGNDEWQKAMKQFCSAIWGTTAWGAERHGRKWNHRDGQQPALDILQDTARGIAAACEGVCAEVKKVRSTITDVYKDAALKTFSVKSLGDAVDLLTSLGDLALEFISNIDTMRLDQAVDSYNREISSLARDLDKFKPALDEAELSLPRYAAEEARAEAFGARALNGFRSDRPWVKQEEIKNGTYKISLASDEWLGGGHTLDKHVGKTDEQLAQRLRDQGDPPTPAWPHGKPKIGAASTFFTAEQAQRLTQYNVDVNADEIKKWLGRPPKAENGDLKLPISCTAPNGEVSGHSVTKQPNPVNNEGFKNEGLKAGAIPVNDVKTVLKYDPSLNPPFVVLTSMPEQ</sequence>
<dbReference type="CDD" id="cd20684">
    <property type="entry name" value="CdiA-CT_Yk_RNaseA-like"/>
    <property type="match status" value="1"/>
</dbReference>
<proteinExistence type="predicted"/>
<feature type="domain" description="Bacterial CdiA-CT RNAse A" evidence="2">
    <location>
        <begin position="415"/>
        <end position="559"/>
    </location>
</feature>
<dbReference type="InterPro" id="IPR041436">
    <property type="entry name" value="RNAse_A_bac"/>
</dbReference>
<reference evidence="3 4" key="1">
    <citation type="submission" date="2018-06" db="EMBL/GenBank/DDBJ databases">
        <title>The complete genome sequence of a nosiheptide producer Streptomyces actuosus ATCC 25421: deducing the ability of producing a new class III lantibiotics.</title>
        <authorList>
            <person name="Liu W."/>
            <person name="Sun F."/>
            <person name="Hu Y."/>
        </authorList>
    </citation>
    <scope>NUCLEOTIDE SEQUENCE [LARGE SCALE GENOMIC DNA]</scope>
    <source>
        <strain evidence="3 4">ATCC 25421</strain>
    </source>
</reference>
<dbReference type="Proteomes" id="UP000247634">
    <property type="component" value="Chromosome"/>
</dbReference>
<evidence type="ECO:0000313" key="4">
    <source>
        <dbReference type="Proteomes" id="UP000247634"/>
    </source>
</evidence>
<evidence type="ECO:0000256" key="1">
    <source>
        <dbReference type="SAM" id="MobiDB-lite"/>
    </source>
</evidence>
<evidence type="ECO:0000259" key="2">
    <source>
        <dbReference type="Pfam" id="PF18431"/>
    </source>
</evidence>